<dbReference type="Proteomes" id="UP000613255">
    <property type="component" value="Unassembled WGS sequence"/>
</dbReference>
<evidence type="ECO:0008006" key="3">
    <source>
        <dbReference type="Google" id="ProtNLM"/>
    </source>
</evidence>
<protein>
    <recommendedName>
        <fullName evidence="3">Alpha/beta hydrolase</fullName>
    </recommendedName>
</protein>
<evidence type="ECO:0000313" key="1">
    <source>
        <dbReference type="EMBL" id="MBI6629459.1"/>
    </source>
</evidence>
<sequence>MVETQEIARSDGFCITGYFRAKKPRRLIITFGDIKSRLASEGFGTRWALATGYDTIYVAQKRKTQYQLLSRETFKASVKDYLGGYETICTYGASVGGYAAFYFGGAIRRKGNRGLATFVQSPAFHILTLSRRAFLP</sequence>
<keyword evidence="2" id="KW-1185">Reference proteome</keyword>
<comment type="caution">
    <text evidence="1">The sequence shown here is derived from an EMBL/GenBank/DDBJ whole genome shotgun (WGS) entry which is preliminary data.</text>
</comment>
<accession>A0A934M339</accession>
<evidence type="ECO:0000313" key="2">
    <source>
        <dbReference type="Proteomes" id="UP000613255"/>
    </source>
</evidence>
<dbReference type="EMBL" id="JAEIJD010000003">
    <property type="protein sequence ID" value="MBI6629459.1"/>
    <property type="molecule type" value="Genomic_DNA"/>
</dbReference>
<dbReference type="RefSeq" id="WP_198685477.1">
    <property type="nucleotide sequence ID" value="NZ_JAEIJD010000003.1"/>
</dbReference>
<organism evidence="1 2">
    <name type="scientific">Pontibaca salina</name>
    <dbReference type="NCBI Taxonomy" id="2795731"/>
    <lineage>
        <taxon>Bacteria</taxon>
        <taxon>Pseudomonadati</taxon>
        <taxon>Pseudomonadota</taxon>
        <taxon>Alphaproteobacteria</taxon>
        <taxon>Rhodobacterales</taxon>
        <taxon>Roseobacteraceae</taxon>
        <taxon>Pontibaca</taxon>
    </lineage>
</organism>
<dbReference type="AlphaFoldDB" id="A0A934M339"/>
<reference evidence="1" key="1">
    <citation type="submission" date="2020-12" db="EMBL/GenBank/DDBJ databases">
        <title>Pontibaca salina gen. nov., sp. nov., isolated from marine sediment.</title>
        <authorList>
            <person name="Bo J."/>
            <person name="Wang S."/>
            <person name="Song X."/>
            <person name="Du Z."/>
        </authorList>
    </citation>
    <scope>NUCLEOTIDE SEQUENCE</scope>
    <source>
        <strain evidence="1">S1109L</strain>
    </source>
</reference>
<name>A0A934M339_9RHOB</name>
<proteinExistence type="predicted"/>
<gene>
    <name evidence="1" type="ORF">JAO82_06135</name>
</gene>